<protein>
    <submittedName>
        <fullName evidence="1">Uncharacterized protein</fullName>
    </submittedName>
</protein>
<organism evidence="1 2">
    <name type="scientific">Dorcoceras hygrometricum</name>
    <dbReference type="NCBI Taxonomy" id="472368"/>
    <lineage>
        <taxon>Eukaryota</taxon>
        <taxon>Viridiplantae</taxon>
        <taxon>Streptophyta</taxon>
        <taxon>Embryophyta</taxon>
        <taxon>Tracheophyta</taxon>
        <taxon>Spermatophyta</taxon>
        <taxon>Magnoliopsida</taxon>
        <taxon>eudicotyledons</taxon>
        <taxon>Gunneridae</taxon>
        <taxon>Pentapetalae</taxon>
        <taxon>asterids</taxon>
        <taxon>lamiids</taxon>
        <taxon>Lamiales</taxon>
        <taxon>Gesneriaceae</taxon>
        <taxon>Didymocarpoideae</taxon>
        <taxon>Trichosporeae</taxon>
        <taxon>Loxocarpinae</taxon>
        <taxon>Dorcoceras</taxon>
    </lineage>
</organism>
<proteinExistence type="predicted"/>
<name>A0A2Z7BXT5_9LAMI</name>
<gene>
    <name evidence="1" type="ORF">F511_05297</name>
</gene>
<evidence type="ECO:0000313" key="2">
    <source>
        <dbReference type="Proteomes" id="UP000250235"/>
    </source>
</evidence>
<sequence>MSIEMQSDFSKGKSGNISSDELTDCASSFQISQLCIALVHSKAYSDSRFHYLYCMISFLQILPAGPLAH</sequence>
<dbReference type="Proteomes" id="UP000250235">
    <property type="component" value="Unassembled WGS sequence"/>
</dbReference>
<reference evidence="1 2" key="1">
    <citation type="journal article" date="2015" name="Proc. Natl. Acad. Sci. U.S.A.">
        <title>The resurrection genome of Boea hygrometrica: A blueprint for survival of dehydration.</title>
        <authorList>
            <person name="Xiao L."/>
            <person name="Yang G."/>
            <person name="Zhang L."/>
            <person name="Yang X."/>
            <person name="Zhao S."/>
            <person name="Ji Z."/>
            <person name="Zhou Q."/>
            <person name="Hu M."/>
            <person name="Wang Y."/>
            <person name="Chen M."/>
            <person name="Xu Y."/>
            <person name="Jin H."/>
            <person name="Xiao X."/>
            <person name="Hu G."/>
            <person name="Bao F."/>
            <person name="Hu Y."/>
            <person name="Wan P."/>
            <person name="Li L."/>
            <person name="Deng X."/>
            <person name="Kuang T."/>
            <person name="Xiang C."/>
            <person name="Zhu J.K."/>
            <person name="Oliver M.J."/>
            <person name="He Y."/>
        </authorList>
    </citation>
    <scope>NUCLEOTIDE SEQUENCE [LARGE SCALE GENOMIC DNA]</scope>
    <source>
        <strain evidence="2">cv. XS01</strain>
    </source>
</reference>
<keyword evidence="2" id="KW-1185">Reference proteome</keyword>
<evidence type="ECO:0000313" key="1">
    <source>
        <dbReference type="EMBL" id="KZV37057.1"/>
    </source>
</evidence>
<accession>A0A2Z7BXT5</accession>
<dbReference type="EMBL" id="KV003163">
    <property type="protein sequence ID" value="KZV37057.1"/>
    <property type="molecule type" value="Genomic_DNA"/>
</dbReference>
<dbReference type="AlphaFoldDB" id="A0A2Z7BXT5"/>